<dbReference type="EMBL" id="JADFUA010000015">
    <property type="protein sequence ID" value="MBE9610930.1"/>
    <property type="molecule type" value="Genomic_DNA"/>
</dbReference>
<dbReference type="InterPro" id="IPR004695">
    <property type="entry name" value="SLAC1/Mae1/Ssu1/TehA"/>
</dbReference>
<dbReference type="Gene3D" id="1.50.10.150">
    <property type="entry name" value="Voltage-dependent anion channel"/>
    <property type="match status" value="1"/>
</dbReference>
<keyword evidence="5 9" id="KW-0812">Transmembrane</keyword>
<evidence type="ECO:0000256" key="6">
    <source>
        <dbReference type="ARBA" id="ARBA00022989"/>
    </source>
</evidence>
<dbReference type="Pfam" id="PF03595">
    <property type="entry name" value="SLAC1"/>
    <property type="match status" value="1"/>
</dbReference>
<dbReference type="Proteomes" id="UP000604481">
    <property type="component" value="Unassembled WGS sequence"/>
</dbReference>
<feature type="transmembrane region" description="Helical" evidence="9">
    <location>
        <begin position="272"/>
        <end position="291"/>
    </location>
</feature>
<feature type="transmembrane region" description="Helical" evidence="9">
    <location>
        <begin position="136"/>
        <end position="155"/>
    </location>
</feature>
<feature type="transmembrane region" description="Helical" evidence="9">
    <location>
        <begin position="311"/>
        <end position="331"/>
    </location>
</feature>
<dbReference type="GO" id="GO:0000319">
    <property type="term" value="F:sulfite transmembrane transporter activity"/>
    <property type="evidence" value="ECO:0007669"/>
    <property type="project" value="TreeGrafter"/>
</dbReference>
<dbReference type="PANTHER" id="PTHR31686:SF1">
    <property type="entry name" value="SULFITE EFFLUX PUMP SSU1"/>
    <property type="match status" value="1"/>
</dbReference>
<name>A0A8J7FK52_9NEIS</name>
<dbReference type="CDD" id="cd09319">
    <property type="entry name" value="TDT_like_1"/>
    <property type="match status" value="1"/>
</dbReference>
<dbReference type="GO" id="GO:0005886">
    <property type="term" value="C:plasma membrane"/>
    <property type="evidence" value="ECO:0007669"/>
    <property type="project" value="UniProtKB-SubCell"/>
</dbReference>
<comment type="subcellular location">
    <subcellularLocation>
        <location evidence="1">Cell membrane</location>
        <topology evidence="1">Multi-pass membrane protein</topology>
    </subcellularLocation>
</comment>
<feature type="region of interest" description="Disordered" evidence="8">
    <location>
        <begin position="341"/>
        <end position="364"/>
    </location>
</feature>
<dbReference type="InterPro" id="IPR038665">
    <property type="entry name" value="Voltage-dep_anion_channel_sf"/>
</dbReference>
<reference evidence="10 11" key="1">
    <citation type="submission" date="2020-10" db="EMBL/GenBank/DDBJ databases">
        <title>The genome sequence of Chitinilyticum litopenaei 4Y14.</title>
        <authorList>
            <person name="Liu Y."/>
        </authorList>
    </citation>
    <scope>NUCLEOTIDE SEQUENCE [LARGE SCALE GENOMIC DNA]</scope>
    <source>
        <strain evidence="10 11">4Y14</strain>
    </source>
</reference>
<evidence type="ECO:0000256" key="9">
    <source>
        <dbReference type="SAM" id="Phobius"/>
    </source>
</evidence>
<keyword evidence="7 9" id="KW-0472">Membrane</keyword>
<dbReference type="PANTHER" id="PTHR31686">
    <property type="match status" value="1"/>
</dbReference>
<comment type="caution">
    <text evidence="10">The sequence shown here is derived from an EMBL/GenBank/DDBJ whole genome shotgun (WGS) entry which is preliminary data.</text>
</comment>
<evidence type="ECO:0000256" key="7">
    <source>
        <dbReference type="ARBA" id="ARBA00023136"/>
    </source>
</evidence>
<comment type="similarity">
    <text evidence="2">Belongs to the tellurite-resistance/dicarboxylate transporter (TDT) family.</text>
</comment>
<dbReference type="InterPro" id="IPR051629">
    <property type="entry name" value="Sulfite_efflux_TDT"/>
</dbReference>
<feature type="transmembrane region" description="Helical" evidence="9">
    <location>
        <begin position="238"/>
        <end position="260"/>
    </location>
</feature>
<feature type="transmembrane region" description="Helical" evidence="9">
    <location>
        <begin position="171"/>
        <end position="192"/>
    </location>
</feature>
<gene>
    <name evidence="10" type="ORF">INR99_16510</name>
</gene>
<accession>A0A8J7FK52</accession>
<evidence type="ECO:0000256" key="2">
    <source>
        <dbReference type="ARBA" id="ARBA00008566"/>
    </source>
</evidence>
<sequence>MISLKKLHPGNFAVVMASGIISAGFAALEYRRLAELFYLFTLASWGVLLALSAIRLLRHARTVRADLLNPRLVFSYFTLVAATGIVGLLLHAHGFAQWALACWALAFVAWCALLYLAFSVLTFISHEHNVNIVHGGWLITIVGTQSLVLLGARIAPDLGPWADYMLVEIHMLWGLGLVFYGIFVTLFCYRIFFLALRAQDTSPLFGVIMGAAAISANAGTSLLESSSRLVFLREQHPFINGITMLCWAWATWWIPMLVLFSLWKHGVKKLPLVYEPVLWSFVFPLGMYAVVSARFGWEADFPPLAVIARGMIWVAFAAWLGTLLTMLAAAFRSLRLYMAGSNSRGTSTSATIKHQTSAPNEKML</sequence>
<protein>
    <submittedName>
        <fullName evidence="10">Tellurite resistance/C4-dicarboxylate transporter family protein</fullName>
    </submittedName>
</protein>
<evidence type="ECO:0000256" key="3">
    <source>
        <dbReference type="ARBA" id="ARBA00022448"/>
    </source>
</evidence>
<keyword evidence="6 9" id="KW-1133">Transmembrane helix</keyword>
<feature type="transmembrane region" description="Helical" evidence="9">
    <location>
        <begin position="98"/>
        <end position="124"/>
    </location>
</feature>
<dbReference type="RefSeq" id="WP_051305040.1">
    <property type="nucleotide sequence ID" value="NZ_JADFUA010000015.1"/>
</dbReference>
<evidence type="ECO:0000256" key="5">
    <source>
        <dbReference type="ARBA" id="ARBA00022692"/>
    </source>
</evidence>
<evidence type="ECO:0000256" key="1">
    <source>
        <dbReference type="ARBA" id="ARBA00004651"/>
    </source>
</evidence>
<feature type="transmembrane region" description="Helical" evidence="9">
    <location>
        <begin position="12"/>
        <end position="30"/>
    </location>
</feature>
<evidence type="ECO:0000256" key="8">
    <source>
        <dbReference type="SAM" id="MobiDB-lite"/>
    </source>
</evidence>
<feature type="transmembrane region" description="Helical" evidence="9">
    <location>
        <begin position="204"/>
        <end position="223"/>
    </location>
</feature>
<proteinExistence type="inferred from homology"/>
<keyword evidence="4" id="KW-1003">Cell membrane</keyword>
<organism evidence="10 11">
    <name type="scientific">Chitinilyticum piscinae</name>
    <dbReference type="NCBI Taxonomy" id="2866724"/>
    <lineage>
        <taxon>Bacteria</taxon>
        <taxon>Pseudomonadati</taxon>
        <taxon>Pseudomonadota</taxon>
        <taxon>Betaproteobacteria</taxon>
        <taxon>Neisseriales</taxon>
        <taxon>Chitinibacteraceae</taxon>
        <taxon>Chitinilyticum</taxon>
    </lineage>
</organism>
<evidence type="ECO:0000256" key="4">
    <source>
        <dbReference type="ARBA" id="ARBA00022475"/>
    </source>
</evidence>
<evidence type="ECO:0000313" key="10">
    <source>
        <dbReference type="EMBL" id="MBE9610930.1"/>
    </source>
</evidence>
<feature type="transmembrane region" description="Helical" evidence="9">
    <location>
        <begin position="36"/>
        <end position="57"/>
    </location>
</feature>
<feature type="transmembrane region" description="Helical" evidence="9">
    <location>
        <begin position="73"/>
        <end position="92"/>
    </location>
</feature>
<evidence type="ECO:0000313" key="11">
    <source>
        <dbReference type="Proteomes" id="UP000604481"/>
    </source>
</evidence>
<dbReference type="AlphaFoldDB" id="A0A8J7FK52"/>
<keyword evidence="3" id="KW-0813">Transport</keyword>
<keyword evidence="11" id="KW-1185">Reference proteome</keyword>